<protein>
    <submittedName>
        <fullName evidence="6">S-adenosyl-L-methionine-dependent methyltransferase</fullName>
    </submittedName>
</protein>
<evidence type="ECO:0000259" key="5">
    <source>
        <dbReference type="Pfam" id="PF08100"/>
    </source>
</evidence>
<dbReference type="SUPFAM" id="SSF46785">
    <property type="entry name" value="Winged helix' DNA-binding domain"/>
    <property type="match status" value="1"/>
</dbReference>
<evidence type="ECO:0000313" key="7">
    <source>
        <dbReference type="Proteomes" id="UP000800093"/>
    </source>
</evidence>
<proteinExistence type="predicted"/>
<feature type="domain" description="O-methyltransferase dimerisation" evidence="5">
    <location>
        <begin position="81"/>
        <end position="158"/>
    </location>
</feature>
<evidence type="ECO:0000259" key="4">
    <source>
        <dbReference type="Pfam" id="PF00891"/>
    </source>
</evidence>
<dbReference type="SUPFAM" id="SSF53335">
    <property type="entry name" value="S-adenosyl-L-methionine-dependent methyltransferases"/>
    <property type="match status" value="1"/>
</dbReference>
<name>A0A9P4K060_9PLEO</name>
<dbReference type="GO" id="GO:0032259">
    <property type="term" value="P:methylation"/>
    <property type="evidence" value="ECO:0007669"/>
    <property type="project" value="UniProtKB-KW"/>
</dbReference>
<evidence type="ECO:0000313" key="6">
    <source>
        <dbReference type="EMBL" id="KAF2259763.1"/>
    </source>
</evidence>
<evidence type="ECO:0000256" key="2">
    <source>
        <dbReference type="ARBA" id="ARBA00022679"/>
    </source>
</evidence>
<keyword evidence="2" id="KW-0808">Transferase</keyword>
<dbReference type="InterPro" id="IPR029063">
    <property type="entry name" value="SAM-dependent_MTases_sf"/>
</dbReference>
<keyword evidence="1 6" id="KW-0489">Methyltransferase</keyword>
<feature type="domain" description="O-methyltransferase C-terminal" evidence="4">
    <location>
        <begin position="255"/>
        <end position="399"/>
    </location>
</feature>
<evidence type="ECO:0000256" key="3">
    <source>
        <dbReference type="ARBA" id="ARBA00022691"/>
    </source>
</evidence>
<dbReference type="Gene3D" id="3.40.50.150">
    <property type="entry name" value="Vaccinia Virus protein VP39"/>
    <property type="match status" value="1"/>
</dbReference>
<dbReference type="PROSITE" id="PS51683">
    <property type="entry name" value="SAM_OMT_II"/>
    <property type="match status" value="1"/>
</dbReference>
<dbReference type="AlphaFoldDB" id="A0A9P4K060"/>
<keyword evidence="3" id="KW-0949">S-adenosyl-L-methionine</keyword>
<dbReference type="InterPro" id="IPR001077">
    <property type="entry name" value="COMT_C"/>
</dbReference>
<dbReference type="GO" id="GO:0008171">
    <property type="term" value="F:O-methyltransferase activity"/>
    <property type="evidence" value="ECO:0007669"/>
    <property type="project" value="InterPro"/>
</dbReference>
<dbReference type="Pfam" id="PF00891">
    <property type="entry name" value="Methyltransf_2"/>
    <property type="match status" value="1"/>
</dbReference>
<dbReference type="InterPro" id="IPR016461">
    <property type="entry name" value="COMT-like"/>
</dbReference>
<dbReference type="Gene3D" id="1.10.10.10">
    <property type="entry name" value="Winged helix-like DNA-binding domain superfamily/Winged helix DNA-binding domain"/>
    <property type="match status" value="1"/>
</dbReference>
<dbReference type="PANTHER" id="PTHR43712">
    <property type="entry name" value="PUTATIVE (AFU_ORTHOLOGUE AFUA_4G14580)-RELATED"/>
    <property type="match status" value="1"/>
</dbReference>
<dbReference type="Proteomes" id="UP000800093">
    <property type="component" value="Unassembled WGS sequence"/>
</dbReference>
<organism evidence="6 7">
    <name type="scientific">Lojkania enalia</name>
    <dbReference type="NCBI Taxonomy" id="147567"/>
    <lineage>
        <taxon>Eukaryota</taxon>
        <taxon>Fungi</taxon>
        <taxon>Dikarya</taxon>
        <taxon>Ascomycota</taxon>
        <taxon>Pezizomycotina</taxon>
        <taxon>Dothideomycetes</taxon>
        <taxon>Pleosporomycetidae</taxon>
        <taxon>Pleosporales</taxon>
        <taxon>Pleosporales incertae sedis</taxon>
        <taxon>Lojkania</taxon>
    </lineage>
</organism>
<accession>A0A9P4K060</accession>
<dbReference type="InterPro" id="IPR012967">
    <property type="entry name" value="COMT_dimerisation"/>
</dbReference>
<gene>
    <name evidence="6" type="ORF">CC78DRAFT_585623</name>
</gene>
<dbReference type="OrthoDB" id="1606438at2759"/>
<evidence type="ECO:0000256" key="1">
    <source>
        <dbReference type="ARBA" id="ARBA00022603"/>
    </source>
</evidence>
<keyword evidence="7" id="KW-1185">Reference proteome</keyword>
<dbReference type="InterPro" id="IPR036388">
    <property type="entry name" value="WH-like_DNA-bd_sf"/>
</dbReference>
<dbReference type="EMBL" id="ML986699">
    <property type="protein sequence ID" value="KAF2259763.1"/>
    <property type="molecule type" value="Genomic_DNA"/>
</dbReference>
<dbReference type="Pfam" id="PF08100">
    <property type="entry name" value="Dimerisation"/>
    <property type="match status" value="1"/>
</dbReference>
<sequence>MTSSSLVQLAEKILERAKMIDELTKTNFGILPNSSHLRSLTQTRTEQQQVPLELAQARLDIVDTAQELKRRVQDPEVTLAELFTGYTDTLILRAVYKLKLPQQVPTEGSTTYARIAQSVSMDETILRRFFHYAISIHVFEEPEPGHIAHTPISRLLCTNPLAFDSLGMTLEELVPASQEVLVALERYPRATEPTETGFQIVNQTDLPVYEFLAQHPERARRFGAGMRFFTQGSHLDLNYLFEAFPWREYDSNDFTVVDVGGGHGGVAIELATKTMNMHFIVQDIEGTIEAGRTALPEELKGRVTFMTHDFFSEQPISADVYFFRWIMHNWSDEYCERIIRNLLPAMKRGARILLYEHEMDETPTSRLSRKGAGYLDMVMLSGFNGCVRTESGWKKLLATQDNRLRFKGIHRVPGSAMSLVEAIWDP</sequence>
<comment type="caution">
    <text evidence="6">The sequence shown here is derived from an EMBL/GenBank/DDBJ whole genome shotgun (WGS) entry which is preliminary data.</text>
</comment>
<reference evidence="7" key="1">
    <citation type="journal article" date="2020" name="Stud. Mycol.">
        <title>101 Dothideomycetes genomes: A test case for predicting lifestyles and emergence of pathogens.</title>
        <authorList>
            <person name="Haridas S."/>
            <person name="Albert R."/>
            <person name="Binder M."/>
            <person name="Bloem J."/>
            <person name="LaButti K."/>
            <person name="Salamov A."/>
            <person name="Andreopoulos B."/>
            <person name="Baker S."/>
            <person name="Barry K."/>
            <person name="Bills G."/>
            <person name="Bluhm B."/>
            <person name="Cannon C."/>
            <person name="Castanera R."/>
            <person name="Culley D."/>
            <person name="Daum C."/>
            <person name="Ezra D."/>
            <person name="Gonzalez J."/>
            <person name="Henrissat B."/>
            <person name="Kuo A."/>
            <person name="Liang C."/>
            <person name="Lipzen A."/>
            <person name="Lutzoni F."/>
            <person name="Magnuson J."/>
            <person name="Mondo S."/>
            <person name="Nolan M."/>
            <person name="Ohm R."/>
            <person name="Pangilinan J."/>
            <person name="Park H.-J."/>
            <person name="Ramirez L."/>
            <person name="Alfaro M."/>
            <person name="Sun H."/>
            <person name="Tritt A."/>
            <person name="Yoshinaga Y."/>
            <person name="Zwiers L.-H."/>
            <person name="Turgeon B."/>
            <person name="Goodwin S."/>
            <person name="Spatafora J."/>
            <person name="Crous P."/>
            <person name="Grigoriev I."/>
        </authorList>
    </citation>
    <scope>NUCLEOTIDE SEQUENCE [LARGE SCALE GENOMIC DNA]</scope>
    <source>
        <strain evidence="7">CBS 304.66</strain>
    </source>
</reference>
<dbReference type="PANTHER" id="PTHR43712:SF16">
    <property type="entry name" value="O-METHYLTRANSFERASE ELCB"/>
    <property type="match status" value="1"/>
</dbReference>
<dbReference type="InterPro" id="IPR036390">
    <property type="entry name" value="WH_DNA-bd_sf"/>
</dbReference>